<dbReference type="eggNOG" id="ENOG502S1B0">
    <property type="taxonomic scope" value="Eukaryota"/>
</dbReference>
<feature type="compositionally biased region" description="Basic and acidic residues" evidence="1">
    <location>
        <begin position="193"/>
        <end position="217"/>
    </location>
</feature>
<protein>
    <submittedName>
        <fullName evidence="2">Uncharacterized protein</fullName>
    </submittedName>
</protein>
<sequence length="421" mass="46254">MARLPAFPIYEDDILIATKTIIPPQGNAPPSPPTSGLPDFTGDPDVMYSTSGHYFQSATTVSPEREFDLGDEFGADCASQRLDSKPYPRELAVKEEPTHVSDIENRRPSKYDTKPPPSTPSQVPMMATPTSSSPITVRRNPKPDRSEATPARGKFTASKSGQLAAKSQPASSSRRRNLQTAPNLGPEVEEDPATDHSDTEDYESADEKGDHMPTERNLRKRTLQQTNPFKFDKHKHIAQKTGQQTSTKKIENKVQQEIEGSQKEPAKKKARVSSGNSTKNKTKASASHSQSASKARRSSSILSTAVSPEANSEHGFDPAKTILRVRLDGFAGAAAPITLVQCDGLDKLMDFIIDSWGWRFNGDQFSYAVAAFPWLSDQSNILLRPGMEASFQLMMTEIERAPVWTDGHCTSCEVDVTVYVQ</sequence>
<dbReference type="Proteomes" id="UP000094526">
    <property type="component" value="Unassembled WGS sequence"/>
</dbReference>
<name>A0A1C1CZT8_9EURO</name>
<dbReference type="AlphaFoldDB" id="A0A1C1CZT8"/>
<dbReference type="VEuPathDB" id="FungiDB:G647_00962"/>
<feature type="compositionally biased region" description="Pro residues" evidence="1">
    <location>
        <begin position="26"/>
        <end position="35"/>
    </location>
</feature>
<organism evidence="2 3">
    <name type="scientific">Cladophialophora carrionii</name>
    <dbReference type="NCBI Taxonomy" id="86049"/>
    <lineage>
        <taxon>Eukaryota</taxon>
        <taxon>Fungi</taxon>
        <taxon>Dikarya</taxon>
        <taxon>Ascomycota</taxon>
        <taxon>Pezizomycotina</taxon>
        <taxon>Eurotiomycetes</taxon>
        <taxon>Chaetothyriomycetidae</taxon>
        <taxon>Chaetothyriales</taxon>
        <taxon>Herpotrichiellaceae</taxon>
        <taxon>Cladophialophora</taxon>
    </lineage>
</organism>
<dbReference type="OrthoDB" id="4121291at2759"/>
<feature type="compositionally biased region" description="Basic and acidic residues" evidence="1">
    <location>
        <begin position="82"/>
        <end position="113"/>
    </location>
</feature>
<comment type="caution">
    <text evidence="2">The sequence shown here is derived from an EMBL/GenBank/DDBJ whole genome shotgun (WGS) entry which is preliminary data.</text>
</comment>
<feature type="region of interest" description="Disordered" evidence="1">
    <location>
        <begin position="21"/>
        <end position="45"/>
    </location>
</feature>
<proteinExistence type="predicted"/>
<accession>A0A1C1CZT8</accession>
<evidence type="ECO:0000256" key="1">
    <source>
        <dbReference type="SAM" id="MobiDB-lite"/>
    </source>
</evidence>
<keyword evidence="3" id="KW-1185">Reference proteome</keyword>
<evidence type="ECO:0000313" key="3">
    <source>
        <dbReference type="Proteomes" id="UP000094526"/>
    </source>
</evidence>
<feature type="region of interest" description="Disordered" evidence="1">
    <location>
        <begin position="71"/>
        <end position="315"/>
    </location>
</feature>
<feature type="compositionally biased region" description="Low complexity" evidence="1">
    <location>
        <begin position="283"/>
        <end position="293"/>
    </location>
</feature>
<evidence type="ECO:0000313" key="2">
    <source>
        <dbReference type="EMBL" id="OCT54064.1"/>
    </source>
</evidence>
<reference evidence="3" key="1">
    <citation type="submission" date="2015-07" db="EMBL/GenBank/DDBJ databases">
        <authorList>
            <person name="Teixeira M.M."/>
            <person name="Souza R.C."/>
            <person name="Almeida L.G."/>
            <person name="Vicente V.A."/>
            <person name="de Hoog S."/>
            <person name="Bocca A.L."/>
            <person name="de Almeida S.R."/>
            <person name="Vasconcelos A.T."/>
            <person name="Felipe M.S."/>
        </authorList>
    </citation>
    <scope>NUCLEOTIDE SEQUENCE [LARGE SCALE GENOMIC DNA]</scope>
    <source>
        <strain evidence="3">KSF</strain>
    </source>
</reference>
<gene>
    <name evidence="2" type="ORF">CLCR_10290</name>
</gene>
<feature type="compositionally biased region" description="Basic and acidic residues" evidence="1">
    <location>
        <begin position="248"/>
        <end position="267"/>
    </location>
</feature>
<feature type="compositionally biased region" description="Polar residues" evidence="1">
    <location>
        <begin position="301"/>
        <end position="310"/>
    </location>
</feature>
<feature type="compositionally biased region" description="Polar residues" evidence="1">
    <location>
        <begin position="168"/>
        <end position="182"/>
    </location>
</feature>
<dbReference type="EMBL" id="LGRB01000008">
    <property type="protein sequence ID" value="OCT54064.1"/>
    <property type="molecule type" value="Genomic_DNA"/>
</dbReference>
<dbReference type="VEuPathDB" id="FungiDB:CLCR_10290"/>